<gene>
    <name evidence="12" type="ORF">S01H4_07124</name>
</gene>
<evidence type="ECO:0000256" key="2">
    <source>
        <dbReference type="ARBA" id="ARBA00005796"/>
    </source>
</evidence>
<dbReference type="GO" id="GO:0030145">
    <property type="term" value="F:manganese ion binding"/>
    <property type="evidence" value="ECO:0007669"/>
    <property type="project" value="TreeGrafter"/>
</dbReference>
<evidence type="ECO:0000256" key="6">
    <source>
        <dbReference type="ARBA" id="ARBA00022793"/>
    </source>
</evidence>
<dbReference type="InterPro" id="IPR035077">
    <property type="entry name" value="PEP_carboxykinase_GTP_C"/>
</dbReference>
<dbReference type="AlphaFoldDB" id="X0YSC1"/>
<evidence type="ECO:0000259" key="11">
    <source>
        <dbReference type="Pfam" id="PF17297"/>
    </source>
</evidence>
<evidence type="ECO:0000256" key="9">
    <source>
        <dbReference type="ARBA" id="ARBA00023239"/>
    </source>
</evidence>
<dbReference type="GO" id="GO:0033993">
    <property type="term" value="P:response to lipid"/>
    <property type="evidence" value="ECO:0007669"/>
    <property type="project" value="TreeGrafter"/>
</dbReference>
<keyword evidence="4" id="KW-0479">Metal-binding</keyword>
<feature type="domain" description="Phosphoenolpyruvate carboxykinase GTP-utilising N-terminal" evidence="11">
    <location>
        <begin position="21"/>
        <end position="229"/>
    </location>
</feature>
<dbReference type="EC" id="4.1.1.32" evidence="3"/>
<comment type="caution">
    <text evidence="12">The sequence shown here is derived from an EMBL/GenBank/DDBJ whole genome shotgun (WGS) entry which is preliminary data.</text>
</comment>
<dbReference type="Gene3D" id="2.170.8.10">
    <property type="entry name" value="Phosphoenolpyruvate Carboxykinase, domain 2"/>
    <property type="match status" value="1"/>
</dbReference>
<comment type="similarity">
    <text evidence="2">Belongs to the phosphoenolpyruvate carboxykinase [GTP] family.</text>
</comment>
<dbReference type="Gene3D" id="3.40.449.10">
    <property type="entry name" value="Phosphoenolpyruvate Carboxykinase, domain 1"/>
    <property type="match status" value="1"/>
</dbReference>
<keyword evidence="8" id="KW-0464">Manganese</keyword>
<dbReference type="Pfam" id="PF00821">
    <property type="entry name" value="PEPCK_GTP"/>
    <property type="match status" value="1"/>
</dbReference>
<dbReference type="PROSITE" id="PS00505">
    <property type="entry name" value="PEPCK_GTP"/>
    <property type="match status" value="1"/>
</dbReference>
<dbReference type="InterPro" id="IPR008209">
    <property type="entry name" value="PEP_carboxykinase_GTP"/>
</dbReference>
<feature type="non-terminal residue" evidence="12">
    <location>
        <position position="481"/>
    </location>
</feature>
<dbReference type="PANTHER" id="PTHR11561">
    <property type="entry name" value="PHOSPHOENOLPYRUVATE CARBOXYKINASE"/>
    <property type="match status" value="1"/>
</dbReference>
<dbReference type="InterPro" id="IPR008210">
    <property type="entry name" value="PEP_carboxykinase_N"/>
</dbReference>
<dbReference type="SUPFAM" id="SSF53795">
    <property type="entry name" value="PEP carboxykinase-like"/>
    <property type="match status" value="1"/>
</dbReference>
<evidence type="ECO:0000259" key="10">
    <source>
        <dbReference type="Pfam" id="PF00821"/>
    </source>
</evidence>
<dbReference type="GO" id="GO:0071333">
    <property type="term" value="P:cellular response to glucose stimulus"/>
    <property type="evidence" value="ECO:0007669"/>
    <property type="project" value="TreeGrafter"/>
</dbReference>
<evidence type="ECO:0000256" key="8">
    <source>
        <dbReference type="ARBA" id="ARBA00023211"/>
    </source>
</evidence>
<dbReference type="PANTHER" id="PTHR11561:SF0">
    <property type="entry name" value="PHOSPHOENOLPYRUVATE CARBOXYKINASE [GTP]-RELATED"/>
    <property type="match status" value="1"/>
</dbReference>
<sequence length="481" mass="54537">MQHSKFEKVVKLENNYIYNLITKFVKLLNPKSIFICNDSVSDFNYIRKKAIEDGEERKLSIEGHTVHFDGYYDQARDKERTKFLVPKGVYLGPNLNIIDKESGLKEIFGIMKNIMYDRELYILFFCLGPANSNFSIPAIQLTDSSYVAHSEIILYRPGYEEFRRLGNYKDYFQFVHSEGEVKDAVSINVNKRRIYMDTEEDIVYSVNTQYGGNTIGHKKLAMRLGINRASKENWLTEHMFISGIHGPGSRVTYFAGAFPSMCGKTSTAMIPEETIVGDDIVYIKKIKNKVYAVNVEIGIFGIIEDINPDDDPYIWKVLNEPKEIIFSNVLVTEDGDVYWKGKPGEVPEKGINYSGEWYPGKKDSEGKEITPSHKNARFTVNLKDLDNLDINYDNPNGVEIKGIIYGGRDSDTLVPVQEAYNWAHGIVSMGASIESETTAATLGKTGVRKFNPMSNLDFLSIPVGKYIDINLKFGDSLEDPP</sequence>
<comment type="cofactor">
    <cofactor evidence="1">
        <name>Mn(2+)</name>
        <dbReference type="ChEBI" id="CHEBI:29035"/>
    </cofactor>
</comment>
<dbReference type="InterPro" id="IPR018091">
    <property type="entry name" value="PEP_carboxykin_GTP_CS"/>
</dbReference>
<dbReference type="GO" id="GO:0004613">
    <property type="term" value="F:phosphoenolpyruvate carboxykinase (GTP) activity"/>
    <property type="evidence" value="ECO:0007669"/>
    <property type="project" value="UniProtKB-EC"/>
</dbReference>
<dbReference type="GO" id="GO:0042594">
    <property type="term" value="P:response to starvation"/>
    <property type="evidence" value="ECO:0007669"/>
    <property type="project" value="TreeGrafter"/>
</dbReference>
<keyword evidence="6" id="KW-0210">Decarboxylase</keyword>
<evidence type="ECO:0000256" key="7">
    <source>
        <dbReference type="ARBA" id="ARBA00023134"/>
    </source>
</evidence>
<name>X0YSC1_9ZZZZ</name>
<keyword evidence="7" id="KW-0342">GTP-binding</keyword>
<dbReference type="Pfam" id="PF17297">
    <property type="entry name" value="PEPCK_N"/>
    <property type="match status" value="1"/>
</dbReference>
<dbReference type="InterPro" id="IPR035078">
    <property type="entry name" value="PEP_carboxykinase_GTP_N"/>
</dbReference>
<evidence type="ECO:0000256" key="5">
    <source>
        <dbReference type="ARBA" id="ARBA00022741"/>
    </source>
</evidence>
<dbReference type="NCBIfam" id="NF003253">
    <property type="entry name" value="PRK04210.1"/>
    <property type="match status" value="1"/>
</dbReference>
<dbReference type="GO" id="GO:0019543">
    <property type="term" value="P:propionate catabolic process"/>
    <property type="evidence" value="ECO:0007669"/>
    <property type="project" value="TreeGrafter"/>
</dbReference>
<evidence type="ECO:0000256" key="1">
    <source>
        <dbReference type="ARBA" id="ARBA00001936"/>
    </source>
</evidence>
<organism evidence="12">
    <name type="scientific">marine sediment metagenome</name>
    <dbReference type="NCBI Taxonomy" id="412755"/>
    <lineage>
        <taxon>unclassified sequences</taxon>
        <taxon>metagenomes</taxon>
        <taxon>ecological metagenomes</taxon>
    </lineage>
</organism>
<proteinExistence type="inferred from homology"/>
<evidence type="ECO:0000256" key="4">
    <source>
        <dbReference type="ARBA" id="ARBA00022723"/>
    </source>
</evidence>
<dbReference type="GO" id="GO:0006107">
    <property type="term" value="P:oxaloacetate metabolic process"/>
    <property type="evidence" value="ECO:0007669"/>
    <property type="project" value="TreeGrafter"/>
</dbReference>
<dbReference type="SUPFAM" id="SSF68923">
    <property type="entry name" value="PEP carboxykinase N-terminal domain"/>
    <property type="match status" value="1"/>
</dbReference>
<evidence type="ECO:0000256" key="3">
    <source>
        <dbReference type="ARBA" id="ARBA00012306"/>
    </source>
</evidence>
<dbReference type="EMBL" id="BART01002292">
    <property type="protein sequence ID" value="GAG59354.1"/>
    <property type="molecule type" value="Genomic_DNA"/>
</dbReference>
<dbReference type="GO" id="GO:0005525">
    <property type="term" value="F:GTP binding"/>
    <property type="evidence" value="ECO:0007669"/>
    <property type="project" value="UniProtKB-KW"/>
</dbReference>
<dbReference type="GO" id="GO:0006094">
    <property type="term" value="P:gluconeogenesis"/>
    <property type="evidence" value="ECO:0007669"/>
    <property type="project" value="InterPro"/>
</dbReference>
<feature type="domain" description="Phosphoenolpyruvate carboxykinase C-terminal P-loop" evidence="10">
    <location>
        <begin position="234"/>
        <end position="476"/>
    </location>
</feature>
<keyword evidence="5" id="KW-0547">Nucleotide-binding</keyword>
<dbReference type="InterPro" id="IPR013035">
    <property type="entry name" value="PEP_carboxykinase_C"/>
</dbReference>
<reference evidence="12" key="1">
    <citation type="journal article" date="2014" name="Front. Microbiol.">
        <title>High frequency of phylogenetically diverse reductive dehalogenase-homologous genes in deep subseafloor sedimentary metagenomes.</title>
        <authorList>
            <person name="Kawai M."/>
            <person name="Futagami T."/>
            <person name="Toyoda A."/>
            <person name="Takaki Y."/>
            <person name="Nishi S."/>
            <person name="Hori S."/>
            <person name="Arai W."/>
            <person name="Tsubouchi T."/>
            <person name="Morono Y."/>
            <person name="Uchiyama I."/>
            <person name="Ito T."/>
            <person name="Fujiyama A."/>
            <person name="Inagaki F."/>
            <person name="Takami H."/>
        </authorList>
    </citation>
    <scope>NUCLEOTIDE SEQUENCE</scope>
    <source>
        <strain evidence="12">Expedition CK06-06</strain>
    </source>
</reference>
<dbReference type="GO" id="GO:0046327">
    <property type="term" value="P:glycerol biosynthetic process from pyruvate"/>
    <property type="evidence" value="ECO:0007669"/>
    <property type="project" value="TreeGrafter"/>
</dbReference>
<accession>X0YSC1</accession>
<evidence type="ECO:0000313" key="12">
    <source>
        <dbReference type="EMBL" id="GAG59354.1"/>
    </source>
</evidence>
<dbReference type="Gene3D" id="3.90.228.20">
    <property type="match status" value="1"/>
</dbReference>
<protein>
    <recommendedName>
        <fullName evidence="3">phosphoenolpyruvate carboxykinase (GTP)</fullName>
        <ecNumber evidence="3">4.1.1.32</ecNumber>
    </recommendedName>
</protein>
<dbReference type="GO" id="GO:0005829">
    <property type="term" value="C:cytosol"/>
    <property type="evidence" value="ECO:0007669"/>
    <property type="project" value="TreeGrafter"/>
</dbReference>
<keyword evidence="9" id="KW-0456">Lyase</keyword>